<dbReference type="PANTHER" id="PTHR10981:SF0">
    <property type="entry name" value="BATTENIN"/>
    <property type="match status" value="1"/>
</dbReference>
<protein>
    <recommendedName>
        <fullName evidence="6">Battenin</fullName>
    </recommendedName>
</protein>
<feature type="region of interest" description="Disordered" evidence="7">
    <location>
        <begin position="1"/>
        <end position="24"/>
    </location>
</feature>
<accession>A0A8C2T4W4</accession>
<dbReference type="GO" id="GO:0012505">
    <property type="term" value="C:endomembrane system"/>
    <property type="evidence" value="ECO:0007669"/>
    <property type="project" value="UniProtKB-SubCell"/>
</dbReference>
<keyword evidence="3" id="KW-0812">Transmembrane</keyword>
<evidence type="ECO:0000256" key="7">
    <source>
        <dbReference type="SAM" id="MobiDB-lite"/>
    </source>
</evidence>
<evidence type="ECO:0000256" key="6">
    <source>
        <dbReference type="RuleBase" id="RU361113"/>
    </source>
</evidence>
<keyword evidence="5" id="KW-0472">Membrane</keyword>
<reference evidence="8" key="2">
    <citation type="submission" date="2025-09" db="UniProtKB">
        <authorList>
            <consortium name="Ensembl"/>
        </authorList>
    </citation>
    <scope>IDENTIFICATION</scope>
</reference>
<evidence type="ECO:0000313" key="9">
    <source>
        <dbReference type="Proteomes" id="UP000694412"/>
    </source>
</evidence>
<dbReference type="PANTHER" id="PTHR10981">
    <property type="entry name" value="BATTENIN"/>
    <property type="match status" value="1"/>
</dbReference>
<dbReference type="Pfam" id="PF02487">
    <property type="entry name" value="CLN3"/>
    <property type="match status" value="1"/>
</dbReference>
<keyword evidence="9" id="KW-1185">Reference proteome</keyword>
<dbReference type="GO" id="GO:0007040">
    <property type="term" value="P:lysosome organization"/>
    <property type="evidence" value="ECO:0007669"/>
    <property type="project" value="TreeGrafter"/>
</dbReference>
<evidence type="ECO:0000256" key="4">
    <source>
        <dbReference type="ARBA" id="ARBA00022989"/>
    </source>
</evidence>
<dbReference type="GO" id="GO:0051453">
    <property type="term" value="P:regulation of intracellular pH"/>
    <property type="evidence" value="ECO:0007669"/>
    <property type="project" value="TreeGrafter"/>
</dbReference>
<dbReference type="Ensembl" id="ENSCJPT00005009997.1">
    <property type="protein sequence ID" value="ENSCJPP00005006325.1"/>
    <property type="gene ID" value="ENSCJPG00005005942.1"/>
</dbReference>
<evidence type="ECO:0000256" key="5">
    <source>
        <dbReference type="ARBA" id="ARBA00023136"/>
    </source>
</evidence>
<dbReference type="GeneTree" id="ENSGT00950000184906"/>
<organism evidence="8 9">
    <name type="scientific">Coturnix japonica</name>
    <name type="common">Japanese quail</name>
    <name type="synonym">Coturnix coturnix japonica</name>
    <dbReference type="NCBI Taxonomy" id="93934"/>
    <lineage>
        <taxon>Eukaryota</taxon>
        <taxon>Metazoa</taxon>
        <taxon>Chordata</taxon>
        <taxon>Craniata</taxon>
        <taxon>Vertebrata</taxon>
        <taxon>Euteleostomi</taxon>
        <taxon>Archelosauria</taxon>
        <taxon>Archosauria</taxon>
        <taxon>Dinosauria</taxon>
        <taxon>Saurischia</taxon>
        <taxon>Theropoda</taxon>
        <taxon>Coelurosauria</taxon>
        <taxon>Aves</taxon>
        <taxon>Neognathae</taxon>
        <taxon>Galloanserae</taxon>
        <taxon>Galliformes</taxon>
        <taxon>Phasianidae</taxon>
        <taxon>Perdicinae</taxon>
        <taxon>Coturnix</taxon>
    </lineage>
</organism>
<dbReference type="Proteomes" id="UP000694412">
    <property type="component" value="Unassembled WGS sequence"/>
</dbReference>
<evidence type="ECO:0000256" key="3">
    <source>
        <dbReference type="ARBA" id="ARBA00022692"/>
    </source>
</evidence>
<comment type="subcellular location">
    <subcellularLocation>
        <location evidence="1">Endomembrane system</location>
        <topology evidence="1">Multi-pass membrane protein</topology>
    </subcellularLocation>
    <subcellularLocation>
        <location evidence="6">Lysosome membrane</location>
        <topology evidence="6">Multi-pass membrane protein</topology>
    </subcellularLocation>
</comment>
<dbReference type="PRINTS" id="PR01315">
    <property type="entry name" value="BATTENIN"/>
</dbReference>
<keyword evidence="2" id="KW-0813">Transport</keyword>
<name>A0A8C2T4W4_COTJA</name>
<evidence type="ECO:0000256" key="1">
    <source>
        <dbReference type="ARBA" id="ARBA00004127"/>
    </source>
</evidence>
<dbReference type="InterPro" id="IPR003492">
    <property type="entry name" value="Battenin_disease_Cln3"/>
</dbReference>
<comment type="similarity">
    <text evidence="6">Belongs to the battenin family.</text>
</comment>
<dbReference type="GO" id="GO:0005765">
    <property type="term" value="C:lysosomal membrane"/>
    <property type="evidence" value="ECO:0007669"/>
    <property type="project" value="UniProtKB-SubCell"/>
</dbReference>
<evidence type="ECO:0000256" key="2">
    <source>
        <dbReference type="ARBA" id="ARBA00022448"/>
    </source>
</evidence>
<reference evidence="8" key="1">
    <citation type="submission" date="2025-08" db="UniProtKB">
        <authorList>
            <consortium name="Ensembl"/>
        </authorList>
    </citation>
    <scope>IDENTIFICATION</scope>
</reference>
<dbReference type="AlphaFoldDB" id="A0A8C2T4W4"/>
<evidence type="ECO:0000313" key="8">
    <source>
        <dbReference type="Ensembl" id="ENSCJPP00005006325.1"/>
    </source>
</evidence>
<keyword evidence="6" id="KW-0458">Lysosome</keyword>
<keyword evidence="4" id="KW-1133">Transmembrane helix</keyword>
<sequence>MAALPASSRHLSQSESRGGGTSVPHRISVSLSPLRLFGVCNNAPYVVMLSAPRPLNPIGSGHPSNPASLCLGPAPLLRHDCGPISTGAVLLADILPSLLIKMAAPFGAHLVPYR</sequence>
<proteinExistence type="inferred from homology"/>